<name>A0A813S4G6_9BILA</name>
<dbReference type="EMBL" id="CAJNOG010000026">
    <property type="protein sequence ID" value="CAF0789440.1"/>
    <property type="molecule type" value="Genomic_DNA"/>
</dbReference>
<dbReference type="InterPro" id="IPR025662">
    <property type="entry name" value="Sigma_54_int_dom_ATP-bd_1"/>
</dbReference>
<dbReference type="Proteomes" id="UP000663845">
    <property type="component" value="Unassembled WGS sequence"/>
</dbReference>
<dbReference type="SMART" id="SM00382">
    <property type="entry name" value="AAA"/>
    <property type="match status" value="3"/>
</dbReference>
<feature type="domain" description="AAA+ ATPase" evidence="2">
    <location>
        <begin position="2044"/>
        <end position="2382"/>
    </location>
</feature>
<comment type="caution">
    <text evidence="3">The sequence shown here is derived from an EMBL/GenBank/DDBJ whole genome shotgun (WGS) entry which is preliminary data.</text>
</comment>
<feature type="coiled-coil region" evidence="1">
    <location>
        <begin position="1080"/>
        <end position="1107"/>
    </location>
</feature>
<reference evidence="3" key="1">
    <citation type="submission" date="2021-02" db="EMBL/GenBank/DDBJ databases">
        <authorList>
            <person name="Nowell W R."/>
        </authorList>
    </citation>
    <scope>NUCLEOTIDE SEQUENCE</scope>
</reference>
<protein>
    <recommendedName>
        <fullName evidence="2">AAA+ ATPase domain-containing protein</fullName>
    </recommendedName>
</protein>
<organism evidence="3 4">
    <name type="scientific">Adineta steineri</name>
    <dbReference type="NCBI Taxonomy" id="433720"/>
    <lineage>
        <taxon>Eukaryota</taxon>
        <taxon>Metazoa</taxon>
        <taxon>Spiralia</taxon>
        <taxon>Gnathifera</taxon>
        <taxon>Rotifera</taxon>
        <taxon>Eurotatoria</taxon>
        <taxon>Bdelloidea</taxon>
        <taxon>Adinetida</taxon>
        <taxon>Adinetidae</taxon>
        <taxon>Adineta</taxon>
    </lineage>
</organism>
<dbReference type="InterPro" id="IPR031248">
    <property type="entry name" value="RNF213"/>
</dbReference>
<dbReference type="InterPro" id="IPR027417">
    <property type="entry name" value="P-loop_NTPase"/>
</dbReference>
<dbReference type="PROSITE" id="PS00675">
    <property type="entry name" value="SIGMA54_INTERACT_1"/>
    <property type="match status" value="2"/>
</dbReference>
<evidence type="ECO:0000313" key="3">
    <source>
        <dbReference type="EMBL" id="CAF0789440.1"/>
    </source>
</evidence>
<dbReference type="PANTHER" id="PTHR22605:SF1">
    <property type="entry name" value="RZ-TYPE DOMAIN-CONTAINING PROTEIN"/>
    <property type="match status" value="1"/>
</dbReference>
<dbReference type="Gene3D" id="3.40.50.300">
    <property type="entry name" value="P-loop containing nucleotide triphosphate hydrolases"/>
    <property type="match status" value="1"/>
</dbReference>
<dbReference type="GO" id="GO:0004842">
    <property type="term" value="F:ubiquitin-protein transferase activity"/>
    <property type="evidence" value="ECO:0007669"/>
    <property type="project" value="InterPro"/>
</dbReference>
<feature type="domain" description="AAA+ ATPase" evidence="2">
    <location>
        <begin position="2574"/>
        <end position="2709"/>
    </location>
</feature>
<feature type="domain" description="AAA+ ATPase" evidence="2">
    <location>
        <begin position="3217"/>
        <end position="3526"/>
    </location>
</feature>
<evidence type="ECO:0000256" key="1">
    <source>
        <dbReference type="SAM" id="Coils"/>
    </source>
</evidence>
<sequence>MGVMEEYHHKHEKDKLTEPAVSICQAFDEDSEGILFYDTIFVRFENFDNTNDNQENKLFSNDVDFIIGGVVHSLTIPELFKKFPGRIDSYLYIYRRIEEYSQIIKQPRLLWKTGNKIQSLKDKLFDSLEKIFVEHRGLQPNLSIENKDQLTKINVAEHLRSIAKVDKQTVKLLFALSKLSFQSSVLLGDHLKWKNIISNIQYCCISLEEFISCYVGYELAFRDFPFDVLACIEYIEKFPISKQSIESPFIILVQICNNLKYSKEYFFERYCPLFAKGIKQKSYSPANILKFFQLICRHDHLFKLYFSTYAANVDLDALWNMFISICEKSELNDISQKHLTSRLSERSMNASIAIFLHYTNLSKHYLVTQINKEYCTRFLQMYEKIFEMFINHQLNSDQYSHLFSELCLKEFLANSLELSRTKDLHRPSCLLILRRLLFQTHNRSAEKVENIKIVFRNINNFDQGLCEKNDPASIIQDEWLEDLLLRIADDFIYNINSITYQSLCELHHENRWTIYIWNRIIHLSLLKLRTENINETLYKLNEWMKVVQHDVYKSFDTLTILLVMNLFEMLIVKYIKSVLSLSNIEIILNFVQNIRQEQMYPIDAKQVDEFMINGQLSIQKILFLQGFCLFFTKLSFSKTLFFFISESCSTYRDLLNSKTVFVFLANTDIKEIFTKINLQTYKFPSISPKIESLVPHIPKEINITPSDPKERYFQQFIQQVNEWLQWFDKFLTISLHIIEWFKNLNVNDATQLLREIYNVKENSSTTVLQMRSTVERILKLLRPFNDLQRLCHLFNCLTSFHIIDSGGLNNQMDSSNYIRELKRLQPNNYFTVPVKISMPNSFSIHDRQHVQWSIASDKYPCNVQIEYQSIEVQGDTGQLYEKKDVPIEKYVLQGEFETERAGQLIITINNDKLHNLRSIWYRIIQTPLSTCHLFNGIFNMYYQSYHGQSTELIKETEISQLLDKVFQFIDSVLDGSVILRDMTDLKTVFCDKNIRIREEVKKLFTNRSSDNRTNRQRPTTTITTTIITNPPTDKEIEQVCEWLQIYQYYSHINIILSCTEKFDILPIDNDDELIDHLKRLRDENCSLKEITQAYNILKEQFQNLSSQHLQLIKIASECSTIIEIMKKSDLYSLHGRRRFQELRDNLTTQFQLQERNNMILNSWIIAYALCEPFALKTRNFDEFVQRIAGLSNFEEHSVKHIQIVNENAQIIKMWLSAEETTVLDNALITMEHLYRTGTVKIRLRRLLNEESFFQIGYSIKKIPNETIEDDNDNDEQKTELLKFILTKSDIDDHKRQLTFCNVDLQENMFYKKILLNEQLKLLQIVENIFNILCKLETAGHPEYQLREEDYEIHDRTNEIDRILLDLRNEHHIREDRLKRAVKTRTDNLELIYRTLETSYDMWIHNLERYRHDYHLLKLFSNRQIMILIILLTKSTTQNQVKCHFLEKLCLSKDILNHRNKELELTIQCLIHYLHSLSMNDCDLSEMNIIHQYETYQIEPNSSAEIGLKKLSQFLGEVFNNGRELFKSNLTINESQQYLVTVSSTKSHLSDKISLDHDLNLETCCILLNLFQDRLPSIYQILWCSISNEDDIRLFFLRIRTFPSLIFVIMDIDKMHHRLREILLNEQDELTKQEQIHGTVYYFSKELTTSRKGLRSFHISPKFRNPQHTYTQITRLFQKNNLIQTQIQIICGIAGIGKTHRINTKYKTFETSCFSINDTLNLSMLISSFLSFDSKITNNNNPSVSFNISIHAPFEQLNRTLLSLFISGTLTDNTTGLTFSLPKNKQWKFFIEIPYTHKYQMTIKENFERILPILSIISPYTLEEITDENYQLFIGEEEELVARFLKAYENGTIDRELTIKLTGEEQPVDFEKLTNPDECRRFIYNCIEKYASELPRNKISELSFTKFLHRRIKFFTGHYYRYNMTFKNLGSTALKQMIQEAKSLSQIDFRHKNYPRIYLVYDPWFALHLLHDDWNNVPRALKELFNKQNPSLGSEFQHKDYYAKCLSWLINIKYEDFIQILNDTKFILTENFAYKLFHVHERKLTKLSLIIEGDTGVGKTFLLKFYSLLLNSNIINASVYDDVAPRIRERLCLWFLTTIISEILENETNIMNTFLQRIKPKLMGLDNDQVVDDNDDDDDDQFPNIYRQQFEDDDSSNESRSHALSPQLPIPQAAPQIIQPTALIDLPFLQEVKKSLQNYECDNDTLRYLWKTLLTISSENAMNIAQKLNCALYDYVASQLSSFPIIEASFRLQNLLDDARSPTIQRSIAIFNEYLVYSQIKPLFYRLLLHPGVTEEQLQQFMFPICQLARELDHIEIVVFFDEVNTASCLGLFKEMFMDRTLHGKILPENIFFTAAINPSVNPSAETAIHRRDYLVHQLPQALENLKVSYGTLEQTSLKNYIDKKIEILHGYSKSDKKVNMPLEKYAQDMLAESILNAQAFCEQYLGRNSVSQREIQRCFSLIDFFWKIRFDDEIDTGDEKYQPNPIRCIALALALIYYFRLPTAEDNEQRKDNETPPREKLAEILSRTIPNFVDVIQNELDMFVNTDNFVIPHGVAINQAVREHIFSIVVSVVTRTPLCIIGAPGQSKTLSFQIVLQNLQGSQLSLKPFCKRLPAIDPFFCLGSKYSRSEDIAYIFERAIKREQHYEQNRMNTRCVVFLDEASLPDEKKMVLKVLHPYLDECKVAFVAVANKSFDAANANRMICVYRSLPSKDDQKILAYGCLGLRIDNNQQVVDDRLQSIIYGLYRLPSIYQILWCSISNEDDIRLFFLRIRTFPSLIFVIMDIDKMRHRLREILLNEQDELTKQEQIHGTVYYFSKELTTSRKGFRSFHISPKFRNPEHTYTQITRLFQKNNLIQTQIQIICGLAGIGKTHRINTKYKTSETSCFSINDTLDLSMLISSFLSFDSKITNNNPSVSFNISIHAPFEQLNRTLLSLFISGTLTDNTTGLTFSLPKNKQWKFFIEIPYTHKYQMTIKENFEQILPVLSIISPYTLEEITDENYQLFVGEEEELVARFLKAYENGTIDRELTIKLTGEEKPVDFEKITNPDECRRFIYNCIEKYASELPRNKISELSFTKFLYRRIKFFTGHYYRYNMTFKNLGSTALKQMIQEAKSLSQIDFQTNNYPRIYLVYDPDFSLHLLHDDWDNVSRELKQLFNNQNPTNRQEFQSKDYFIKCLSWLIDIKYNDFEQIMNETKFILTENFAYKLFHIHERKLTKLSLIIEGDTGVGKTFLLKFYSLLLNSNIINAPIYNSMIPRIRERTSLWLLTTIISDILENEINLLNTFLNRVKPELTGFDNYNQIAGLAAELNREMSKLGLIQPNTELIDPILLGYIQYSLKSYRYNNDILRYLWKTILTIASENEMNIAQKLIHALREYITLQLINFPLIEPSFHLQQLLNTSYSPTVQISIEIFDEYILHSGIKPVFYRLLLHPGITEDQLEQFMLPICQLARELSNIELVVFFDEVNTSSCLGLFKEMFMDRTLHGNDLPKNIFFTAAINPYIVSNDDNIVHRRDFLVHQLPQALESLKVSYGPLEQTSLKTYIEKKILMLHGNSTHKQQIEMPLEKYAQDMLAESILNAQAFCEQYLGRNSVSQREIQRCFGLIDFFWKVRFDDEIDAGDEKYQPNPIRCIALALALIYYFRLPTAEDNEQRKDNETPPREKLAEILSRTIPNFVDVIQNELDMFVNTDNFVIPHGVAINQGVCVH</sequence>
<dbReference type="PANTHER" id="PTHR22605">
    <property type="entry name" value="RZ-TYPE DOMAIN-CONTAINING PROTEIN"/>
    <property type="match status" value="1"/>
</dbReference>
<evidence type="ECO:0000259" key="2">
    <source>
        <dbReference type="SMART" id="SM00382"/>
    </source>
</evidence>
<dbReference type="InterPro" id="IPR003593">
    <property type="entry name" value="AAA+_ATPase"/>
</dbReference>
<accession>A0A813S4G6</accession>
<dbReference type="GO" id="GO:0016887">
    <property type="term" value="F:ATP hydrolysis activity"/>
    <property type="evidence" value="ECO:0007669"/>
    <property type="project" value="InterPro"/>
</dbReference>
<proteinExistence type="predicted"/>
<evidence type="ECO:0000313" key="4">
    <source>
        <dbReference type="Proteomes" id="UP000663845"/>
    </source>
</evidence>
<gene>
    <name evidence="3" type="ORF">JYZ213_LOCUS4648</name>
</gene>
<keyword evidence="1" id="KW-0175">Coiled coil</keyword>
<dbReference type="SUPFAM" id="SSF52540">
    <property type="entry name" value="P-loop containing nucleoside triphosphate hydrolases"/>
    <property type="match status" value="1"/>
</dbReference>